<keyword evidence="5" id="KW-0234">DNA repair</keyword>
<feature type="compositionally biased region" description="Low complexity" evidence="9">
    <location>
        <begin position="693"/>
        <end position="703"/>
    </location>
</feature>
<gene>
    <name evidence="11" type="primary">Nbn</name>
</gene>
<sequence>MFILKSADDVSANIVVKILPEKVYICGRKNADINIPNDSSVSRKHCTVQLTANGKGLLVKDSSKYGTFFAKDVKTGTDVHKIEYTRINEKVELSGKDVLRIGVLKSVFHVQSNDTKSPVVVHSKLGRSAQVELEKYVKKLNGKVVKTWSDDITHLAMKEVVLNVKVTQALASNTPIVTCEFFKALAEASESSNEVNLPVCNDFVPEIADEGLNKNECSFAQNVNRSKLFDDKTIVFLSDVQFNRLGNTCSLAGASVLLANDSKFNFSIISNDNTIVVSLSPETNGLLKENLFERLQETMIESSSRFIQEFEIGLALLYCSTEMYCNPKFDLPPDGTFTSATLSQLPGTSVCMSQNVTGPQSTTSLSMSRVPETADIDITETDVISSTKDVVKETVQSSSRKRALDSDTRASKVPKRSSDDENVLLDLNQTKKKPKPAPKRKQSVIKPADMQRDDTMLSKVQSESPHKKSSKTKQVVEISDNELDDLPDSCIADDSLWTDTTSAAQSLKLYEEKDDDLPSKPESVTTSSSHYKPKDQHKVTEVPQTPVEMQGSNFMPQVIKQEAVDDSTIPGTGVKPMSSVVNSQIGEKFGSQVHIKSDSITFDADLPYKDLMKVVHVSLVVGPRKKKSSSVDNGSGIKNFKKFRKVFPTYYNSGSQTNTVQSMEPPKIIGGRDLFAHNNRIENDHVIDDWAFPQSQPESQSSQDRLNPFKRLKK</sequence>
<dbReference type="Pfam" id="PF00533">
    <property type="entry name" value="BRCT"/>
    <property type="match status" value="1"/>
</dbReference>
<evidence type="ECO:0000256" key="1">
    <source>
        <dbReference type="ARBA" id="ARBA00004123"/>
    </source>
</evidence>
<dbReference type="InterPro" id="IPR001357">
    <property type="entry name" value="BRCT_dom"/>
</dbReference>
<feature type="region of interest" description="Disordered" evidence="9">
    <location>
        <begin position="509"/>
        <end position="541"/>
    </location>
</feature>
<feature type="compositionally biased region" description="Polar residues" evidence="9">
    <location>
        <begin position="387"/>
        <end position="398"/>
    </location>
</feature>
<dbReference type="GO" id="GO:0030870">
    <property type="term" value="C:Mre11 complex"/>
    <property type="evidence" value="ECO:0007669"/>
    <property type="project" value="InterPro"/>
</dbReference>
<evidence type="ECO:0000256" key="6">
    <source>
        <dbReference type="ARBA" id="ARBA00023242"/>
    </source>
</evidence>
<feature type="region of interest" description="Disordered" evidence="9">
    <location>
        <begin position="387"/>
        <end position="475"/>
    </location>
</feature>
<dbReference type="Pfam" id="PF00498">
    <property type="entry name" value="FHA"/>
    <property type="match status" value="1"/>
</dbReference>
<keyword evidence="3" id="KW-0158">Chromosome</keyword>
<keyword evidence="7" id="KW-0131">Cell cycle</keyword>
<dbReference type="Gene3D" id="3.40.50.10980">
    <property type="entry name" value="Nibrin, BRCT2 domain"/>
    <property type="match status" value="1"/>
</dbReference>
<reference evidence="11" key="1">
    <citation type="submission" date="2020-04" db="EMBL/GenBank/DDBJ databases">
        <authorList>
            <person name="Neveu A P."/>
        </authorList>
    </citation>
    <scope>NUCLEOTIDE SEQUENCE</scope>
    <source>
        <tissue evidence="11">Whole embryo</tissue>
    </source>
</reference>
<dbReference type="EMBL" id="LR788354">
    <property type="protein sequence ID" value="CAB3264216.1"/>
    <property type="molecule type" value="mRNA"/>
</dbReference>
<dbReference type="GO" id="GO:0000724">
    <property type="term" value="P:double-strand break repair via homologous recombination"/>
    <property type="evidence" value="ECO:0007669"/>
    <property type="project" value="TreeGrafter"/>
</dbReference>
<dbReference type="Pfam" id="PF16508">
    <property type="entry name" value="NIBRIN_BRCT_II"/>
    <property type="match status" value="1"/>
</dbReference>
<dbReference type="InterPro" id="IPR000253">
    <property type="entry name" value="FHA_dom"/>
</dbReference>
<evidence type="ECO:0000256" key="3">
    <source>
        <dbReference type="ARBA" id="ARBA00022454"/>
    </source>
</evidence>
<comment type="subcellular location">
    <subcellularLocation>
        <location evidence="2">Chromosome</location>
    </subcellularLocation>
    <subcellularLocation>
        <location evidence="1">Nucleus</location>
    </subcellularLocation>
</comment>
<dbReference type="PROSITE" id="PS50006">
    <property type="entry name" value="FHA_DOMAIN"/>
    <property type="match status" value="1"/>
</dbReference>
<dbReference type="Gene3D" id="3.40.50.10190">
    <property type="entry name" value="BRCT domain"/>
    <property type="match status" value="1"/>
</dbReference>
<feature type="region of interest" description="Disordered" evidence="9">
    <location>
        <begin position="691"/>
        <end position="714"/>
    </location>
</feature>
<dbReference type="PANTHER" id="PTHR12162">
    <property type="entry name" value="NIBRIN-RELATED"/>
    <property type="match status" value="1"/>
</dbReference>
<dbReference type="GO" id="GO:0005694">
    <property type="term" value="C:chromosome"/>
    <property type="evidence" value="ECO:0007669"/>
    <property type="project" value="UniProtKB-SubCell"/>
</dbReference>
<dbReference type="CDD" id="cd17741">
    <property type="entry name" value="BRCT_nibrin"/>
    <property type="match status" value="1"/>
</dbReference>
<proteinExistence type="evidence at transcript level"/>
<dbReference type="SUPFAM" id="SSF52113">
    <property type="entry name" value="BRCT domain"/>
    <property type="match status" value="1"/>
</dbReference>
<dbReference type="GO" id="GO:0003684">
    <property type="term" value="F:damaged DNA binding"/>
    <property type="evidence" value="ECO:0007669"/>
    <property type="project" value="TreeGrafter"/>
</dbReference>
<dbReference type="InterPro" id="IPR008984">
    <property type="entry name" value="SMAD_FHA_dom_sf"/>
</dbReference>
<dbReference type="InterPro" id="IPR043014">
    <property type="entry name" value="Nibrin_BRCT2_sf"/>
</dbReference>
<dbReference type="CDD" id="cd22667">
    <property type="entry name" value="FHA_NBN"/>
    <property type="match status" value="1"/>
</dbReference>
<accession>A0A6F9DMK4</accession>
<dbReference type="PANTHER" id="PTHR12162:SF0">
    <property type="entry name" value="NIBRIN"/>
    <property type="match status" value="1"/>
</dbReference>
<dbReference type="InterPro" id="IPR032429">
    <property type="entry name" value="Nibrin_BRCT2"/>
</dbReference>
<evidence type="ECO:0000256" key="5">
    <source>
        <dbReference type="ARBA" id="ARBA00023204"/>
    </source>
</evidence>
<keyword evidence="6" id="KW-0539">Nucleus</keyword>
<dbReference type="Gene3D" id="2.60.200.20">
    <property type="match status" value="1"/>
</dbReference>
<dbReference type="AlphaFoldDB" id="A0A6F9DMK4"/>
<name>A0A6F9DMK4_9ASCI</name>
<dbReference type="InterPro" id="IPR036420">
    <property type="entry name" value="BRCT_dom_sf"/>
</dbReference>
<evidence type="ECO:0000256" key="8">
    <source>
        <dbReference type="ARBA" id="ARBA00044757"/>
    </source>
</evidence>
<protein>
    <submittedName>
        <fullName evidence="11">Nibrin</fullName>
    </submittedName>
</protein>
<evidence type="ECO:0000313" key="11">
    <source>
        <dbReference type="EMBL" id="CAB3264216.1"/>
    </source>
</evidence>
<keyword evidence="4" id="KW-0227">DNA damage</keyword>
<evidence type="ECO:0000256" key="7">
    <source>
        <dbReference type="ARBA" id="ARBA00023306"/>
    </source>
</evidence>
<evidence type="ECO:0000256" key="9">
    <source>
        <dbReference type="SAM" id="MobiDB-lite"/>
    </source>
</evidence>
<dbReference type="InterPro" id="IPR040227">
    <property type="entry name" value="Nibrin-rel"/>
</dbReference>
<feature type="domain" description="FHA" evidence="10">
    <location>
        <begin position="23"/>
        <end position="69"/>
    </location>
</feature>
<evidence type="ECO:0000256" key="4">
    <source>
        <dbReference type="ARBA" id="ARBA00022763"/>
    </source>
</evidence>
<evidence type="ECO:0000256" key="2">
    <source>
        <dbReference type="ARBA" id="ARBA00004286"/>
    </source>
</evidence>
<comment type="similarity">
    <text evidence="8">Belongs to the Nibrin family.</text>
</comment>
<organism evidence="11">
    <name type="scientific">Phallusia mammillata</name>
    <dbReference type="NCBI Taxonomy" id="59560"/>
    <lineage>
        <taxon>Eukaryota</taxon>
        <taxon>Metazoa</taxon>
        <taxon>Chordata</taxon>
        <taxon>Tunicata</taxon>
        <taxon>Ascidiacea</taxon>
        <taxon>Phlebobranchia</taxon>
        <taxon>Ascidiidae</taxon>
        <taxon>Phallusia</taxon>
    </lineage>
</organism>
<dbReference type="SUPFAM" id="SSF49879">
    <property type="entry name" value="SMAD/FHA domain"/>
    <property type="match status" value="1"/>
</dbReference>
<evidence type="ECO:0000259" key="10">
    <source>
        <dbReference type="PROSITE" id="PS50006"/>
    </source>
</evidence>
<feature type="compositionally biased region" description="Basic residues" evidence="9">
    <location>
        <begin position="430"/>
        <end position="443"/>
    </location>
</feature>
<dbReference type="GO" id="GO:0007095">
    <property type="term" value="P:mitotic G2 DNA damage checkpoint signaling"/>
    <property type="evidence" value="ECO:0007669"/>
    <property type="project" value="InterPro"/>
</dbReference>